<dbReference type="EMBL" id="CP059851">
    <property type="protein sequence ID" value="QMW22005.1"/>
    <property type="molecule type" value="Genomic_DNA"/>
</dbReference>
<organism evidence="1 2">
    <name type="scientific">Sandaracinobacteroides saxicola</name>
    <dbReference type="NCBI Taxonomy" id="2759707"/>
    <lineage>
        <taxon>Bacteria</taxon>
        <taxon>Pseudomonadati</taxon>
        <taxon>Pseudomonadota</taxon>
        <taxon>Alphaproteobacteria</taxon>
        <taxon>Sphingomonadales</taxon>
        <taxon>Sphingosinicellaceae</taxon>
        <taxon>Sandaracinobacteroides</taxon>
    </lineage>
</organism>
<accession>A0A7G5IF63</accession>
<evidence type="ECO:0000313" key="1">
    <source>
        <dbReference type="EMBL" id="QMW22005.1"/>
    </source>
</evidence>
<dbReference type="RefSeq" id="WP_182294850.1">
    <property type="nucleotide sequence ID" value="NZ_CP059851.1"/>
</dbReference>
<dbReference type="AlphaFoldDB" id="A0A7G5IF63"/>
<dbReference type="KEGG" id="sand:H3309_11550"/>
<evidence type="ECO:0000313" key="2">
    <source>
        <dbReference type="Proteomes" id="UP000515292"/>
    </source>
</evidence>
<dbReference type="Proteomes" id="UP000515292">
    <property type="component" value="Chromosome"/>
</dbReference>
<gene>
    <name evidence="1" type="ORF">H3309_11550</name>
</gene>
<proteinExistence type="predicted"/>
<sequence length="231" mass="26630">MSESDDLIRKLRRPPSVANWVRYNYKRVNDTARALLAFVLGRPRSSLQAVYRIIGDAVHFGRTYEESMRSVAAISSPRTRAMAYEIVPAFFRYNGREKLDGLNVFPGLKENYPVGRNVSIPVEPTFTILKDGQLKPVFVVGWVAVALDDYQKRIMSTIVTESILRLSDFQGSEAIFIFFPRIKGTKERYVRVWTTADYAPLDHDEMKQQLQCYGQALEMVEKQLRSMFEDE</sequence>
<reference evidence="1 2" key="1">
    <citation type="submission" date="2020-07" db="EMBL/GenBank/DDBJ databases">
        <title>Complete genome sequence for Sandaracinobacter sp. M6.</title>
        <authorList>
            <person name="Tang Y."/>
            <person name="Liu Q."/>
            <person name="Guo Z."/>
            <person name="Lei P."/>
            <person name="Huang B."/>
        </authorList>
    </citation>
    <scope>NUCLEOTIDE SEQUENCE [LARGE SCALE GENOMIC DNA]</scope>
    <source>
        <strain evidence="1 2">M6</strain>
    </source>
</reference>
<protein>
    <submittedName>
        <fullName evidence="1">Uncharacterized protein</fullName>
    </submittedName>
</protein>
<keyword evidence="2" id="KW-1185">Reference proteome</keyword>
<name>A0A7G5IF63_9SPHN</name>